<feature type="transmembrane region" description="Helical" evidence="1">
    <location>
        <begin position="127"/>
        <end position="145"/>
    </location>
</feature>
<reference evidence="3" key="1">
    <citation type="submission" date="2016-10" db="EMBL/GenBank/DDBJ databases">
        <authorList>
            <person name="Varghese N."/>
            <person name="Submissions S."/>
        </authorList>
    </citation>
    <scope>NUCLEOTIDE SEQUENCE [LARGE SCALE GENOMIC DNA]</scope>
    <source>
        <strain evidence="3">DSM 44675</strain>
    </source>
</reference>
<protein>
    <submittedName>
        <fullName evidence="2">Uncharacterized protein</fullName>
    </submittedName>
</protein>
<accession>A0A1H7TME7</accession>
<keyword evidence="1" id="KW-0472">Membrane</keyword>
<proteinExistence type="predicted"/>
<sequence>MRGSPKQERRYSVASLTVDEAGALSTLDPARRRHDELESRRGSPSFLLWLCFRFAVFVACAALLGYGLACVADIFRHAVIDTTFADEARFDEAPTWLWWPFGAAFGYVLFGVGMSDDLATFLGRHRCPGIMAAAGWAGVSLGFVVSTMNWWPPSQVGAAIDPITMTETPWSPLAWVGYYTKVWIPLLLLATTGAAVSRTVFRFRRQSAQLEERDRLLVRGLRVPGTIADVNVLVDSPQEDGTVSIAGIDATVTFTDTKGVTRWVTRRVPSLHRVPDQGTTQVLFDPERPGEESSIFVAFHRNPATSDWIPFDWP</sequence>
<feature type="transmembrane region" description="Helical" evidence="1">
    <location>
        <begin position="46"/>
        <end position="69"/>
    </location>
</feature>
<keyword evidence="3" id="KW-1185">Reference proteome</keyword>
<keyword evidence="1" id="KW-0812">Transmembrane</keyword>
<feature type="transmembrane region" description="Helical" evidence="1">
    <location>
        <begin position="182"/>
        <end position="201"/>
    </location>
</feature>
<organism evidence="2 3">
    <name type="scientific">Rhodococcus maanshanensis</name>
    <dbReference type="NCBI Taxonomy" id="183556"/>
    <lineage>
        <taxon>Bacteria</taxon>
        <taxon>Bacillati</taxon>
        <taxon>Actinomycetota</taxon>
        <taxon>Actinomycetes</taxon>
        <taxon>Mycobacteriales</taxon>
        <taxon>Nocardiaceae</taxon>
        <taxon>Rhodococcus</taxon>
    </lineage>
</organism>
<dbReference type="EMBL" id="FOAW01000016">
    <property type="protein sequence ID" value="SEL86030.1"/>
    <property type="molecule type" value="Genomic_DNA"/>
</dbReference>
<name>A0A1H7TME7_9NOCA</name>
<evidence type="ECO:0000313" key="2">
    <source>
        <dbReference type="EMBL" id="SEL86030.1"/>
    </source>
</evidence>
<dbReference type="AlphaFoldDB" id="A0A1H7TME7"/>
<evidence type="ECO:0000313" key="3">
    <source>
        <dbReference type="Proteomes" id="UP000198677"/>
    </source>
</evidence>
<feature type="transmembrane region" description="Helical" evidence="1">
    <location>
        <begin position="96"/>
        <end position="115"/>
    </location>
</feature>
<keyword evidence="1" id="KW-1133">Transmembrane helix</keyword>
<gene>
    <name evidence="2" type="ORF">SAMN05444583_11624</name>
</gene>
<dbReference type="Proteomes" id="UP000198677">
    <property type="component" value="Unassembled WGS sequence"/>
</dbReference>
<evidence type="ECO:0000256" key="1">
    <source>
        <dbReference type="SAM" id="Phobius"/>
    </source>
</evidence>